<dbReference type="InterPro" id="IPR051394">
    <property type="entry name" value="Glutamate_Synthase"/>
</dbReference>
<protein>
    <submittedName>
        <fullName evidence="19">Glutamate synthase [NADPH] large chain</fullName>
        <ecNumber evidence="19">1.4.1.13</ecNumber>
    </submittedName>
</protein>
<evidence type="ECO:0000256" key="12">
    <source>
        <dbReference type="ARBA" id="ARBA00023004"/>
    </source>
</evidence>
<evidence type="ECO:0000256" key="2">
    <source>
        <dbReference type="ARBA" id="ARBA00001927"/>
    </source>
</evidence>
<keyword evidence="10" id="KW-0315">Glutamine amidotransferase</keyword>
<dbReference type="InterPro" id="IPR036485">
    <property type="entry name" value="Glu_synth_asu_C_sf"/>
</dbReference>
<dbReference type="Pfam" id="PF01493">
    <property type="entry name" value="GXGXG"/>
    <property type="match status" value="1"/>
</dbReference>
<dbReference type="GO" id="GO:0046872">
    <property type="term" value="F:metal ion binding"/>
    <property type="evidence" value="ECO:0007669"/>
    <property type="project" value="UniProtKB-KW"/>
</dbReference>
<evidence type="ECO:0000256" key="7">
    <source>
        <dbReference type="ARBA" id="ARBA00022643"/>
    </source>
</evidence>
<keyword evidence="8" id="KW-0479">Metal-binding</keyword>
<keyword evidence="5" id="KW-0028">Amino-acid biosynthesis</keyword>
<accession>A0A3B0U043</accession>
<keyword evidence="13" id="KW-0411">Iron-sulfur</keyword>
<dbReference type="Gene3D" id="2.160.20.60">
    <property type="entry name" value="Glutamate synthase, alpha subunit, C-terminal domain"/>
    <property type="match status" value="1"/>
</dbReference>
<evidence type="ECO:0000256" key="8">
    <source>
        <dbReference type="ARBA" id="ARBA00022723"/>
    </source>
</evidence>
<dbReference type="InterPro" id="IPR013785">
    <property type="entry name" value="Aldolase_TIM"/>
</dbReference>
<keyword evidence="7" id="KW-0288">FMN</keyword>
<keyword evidence="9" id="KW-0274">FAD</keyword>
<dbReference type="PANTHER" id="PTHR43100:SF1">
    <property type="entry name" value="GLUTAMATE SYNTHASE [NADPH] SMALL CHAIN"/>
    <property type="match status" value="1"/>
</dbReference>
<evidence type="ECO:0000256" key="13">
    <source>
        <dbReference type="ARBA" id="ARBA00023014"/>
    </source>
</evidence>
<dbReference type="FunFam" id="2.160.20.60:FF:000001">
    <property type="entry name" value="Glutamate synthase, large subunit"/>
    <property type="match status" value="1"/>
</dbReference>
<dbReference type="SUPFAM" id="SSF51395">
    <property type="entry name" value="FMN-linked oxidoreductases"/>
    <property type="match status" value="1"/>
</dbReference>
<comment type="cofactor">
    <cofactor evidence="3">
        <name>FAD</name>
        <dbReference type="ChEBI" id="CHEBI:57692"/>
    </cofactor>
</comment>
<dbReference type="CDD" id="cd00982">
    <property type="entry name" value="gltB_C"/>
    <property type="match status" value="1"/>
</dbReference>
<evidence type="ECO:0000256" key="14">
    <source>
        <dbReference type="ARBA" id="ARBA00023164"/>
    </source>
</evidence>
<evidence type="ECO:0000256" key="10">
    <source>
        <dbReference type="ARBA" id="ARBA00022962"/>
    </source>
</evidence>
<dbReference type="InterPro" id="IPR002489">
    <property type="entry name" value="Glu_synth_asu_C"/>
</dbReference>
<gene>
    <name evidence="19" type="ORF">MNBD_BACTEROID04-335</name>
</gene>
<name>A0A3B0U043_9ZZZZ</name>
<evidence type="ECO:0000256" key="6">
    <source>
        <dbReference type="ARBA" id="ARBA00022630"/>
    </source>
</evidence>
<feature type="domain" description="Glutamate synthase" evidence="18">
    <location>
        <begin position="1"/>
        <end position="181"/>
    </location>
</feature>
<evidence type="ECO:0000256" key="5">
    <source>
        <dbReference type="ARBA" id="ARBA00022605"/>
    </source>
</evidence>
<dbReference type="AlphaFoldDB" id="A0A3B0U043"/>
<evidence type="ECO:0000256" key="4">
    <source>
        <dbReference type="ARBA" id="ARBA00009716"/>
    </source>
</evidence>
<dbReference type="Pfam" id="PF01645">
    <property type="entry name" value="Glu_synthase"/>
    <property type="match status" value="1"/>
</dbReference>
<dbReference type="GO" id="GO:0004355">
    <property type="term" value="F:glutamate synthase (NADPH) activity"/>
    <property type="evidence" value="ECO:0007669"/>
    <property type="project" value="UniProtKB-EC"/>
</dbReference>
<keyword evidence="14" id="KW-0314">Glutamate biosynthesis</keyword>
<evidence type="ECO:0000256" key="16">
    <source>
        <dbReference type="ARBA" id="ARBA00029440"/>
    </source>
</evidence>
<evidence type="ECO:0000313" key="19">
    <source>
        <dbReference type="EMBL" id="VAW24401.1"/>
    </source>
</evidence>
<dbReference type="PANTHER" id="PTHR43100">
    <property type="entry name" value="GLUTAMATE SYNTHASE [NADPH] SMALL CHAIN"/>
    <property type="match status" value="1"/>
</dbReference>
<dbReference type="EMBL" id="UOER01000262">
    <property type="protein sequence ID" value="VAW24401.1"/>
    <property type="molecule type" value="Genomic_DNA"/>
</dbReference>
<evidence type="ECO:0000256" key="1">
    <source>
        <dbReference type="ARBA" id="ARBA00001917"/>
    </source>
</evidence>
<evidence type="ECO:0000256" key="9">
    <source>
        <dbReference type="ARBA" id="ARBA00022827"/>
    </source>
</evidence>
<feature type="domain" description="Glutamate synthase alpha subunit C-terminal" evidence="17">
    <location>
        <begin position="262"/>
        <end position="448"/>
    </location>
</feature>
<organism evidence="19">
    <name type="scientific">hydrothermal vent metagenome</name>
    <dbReference type="NCBI Taxonomy" id="652676"/>
    <lineage>
        <taxon>unclassified sequences</taxon>
        <taxon>metagenomes</taxon>
        <taxon>ecological metagenomes</taxon>
    </lineage>
</organism>
<keyword evidence="12" id="KW-0408">Iron</keyword>
<dbReference type="GO" id="GO:0006537">
    <property type="term" value="P:glutamate biosynthetic process"/>
    <property type="evidence" value="ECO:0007669"/>
    <property type="project" value="UniProtKB-KW"/>
</dbReference>
<reference evidence="19" key="1">
    <citation type="submission" date="2018-06" db="EMBL/GenBank/DDBJ databases">
        <authorList>
            <person name="Zhirakovskaya E."/>
        </authorList>
    </citation>
    <scope>NUCLEOTIDE SEQUENCE</scope>
</reference>
<dbReference type="CDD" id="cd02808">
    <property type="entry name" value="GltS_FMN"/>
    <property type="match status" value="1"/>
</dbReference>
<keyword evidence="11 19" id="KW-0560">Oxidoreductase</keyword>
<evidence type="ECO:0000259" key="18">
    <source>
        <dbReference type="Pfam" id="PF01645"/>
    </source>
</evidence>
<dbReference type="GO" id="GO:0051538">
    <property type="term" value="F:3 iron, 4 sulfur cluster binding"/>
    <property type="evidence" value="ECO:0007669"/>
    <property type="project" value="UniProtKB-KW"/>
</dbReference>
<sequence>YSIEDLAQLIFDLKNANREARINVKLVSEVGVGTIAAGVAKAKADVVLIAGYDGGTGASPLTSLKHAGLPWELGLAEAQQTLVLNNLRSRIVVECDGQLKTGRDVAIAALLGAEEFGFATAPLVASGCIMMRKCHLNTCPVGIATQDKELRKNFKGTPEHVINFFFYIAEELRKIMAQLGFRTMDEMIGQTQKINANKAINHYKAKGLDLSSILHKLKGYSKMALKNSEKQNHNLDKVLDFQILKDSHRALYRKEKMILNYPIHNTNRSVGAILSNEISKKYGYLGLPKDTLSINFTGTAGQSFGVFGASGLTFTIEGNANDYLGKGLSGAKIIVKKPTKANFIAEENIIIGNVCLFGAVKGEAYINGIAGERFAVRNSGAIAVVEGVGDHGCEYMTGGKIIVLGKTGRNFAAGMSGGIAYIYDPKNKFTNGLCNTETIEFDPIEDKDASILKALIERHVLYTKSNRGKELLNDWDTSLRNFVKVMPIEYKRALERLETEKPITEELTA</sequence>
<dbReference type="Gene3D" id="3.20.20.70">
    <property type="entry name" value="Aldolase class I"/>
    <property type="match status" value="1"/>
</dbReference>
<comment type="pathway">
    <text evidence="16">Amino-acid biosynthesis.</text>
</comment>
<evidence type="ECO:0000259" key="17">
    <source>
        <dbReference type="Pfam" id="PF01493"/>
    </source>
</evidence>
<keyword evidence="6" id="KW-0285">Flavoprotein</keyword>
<comment type="cofactor">
    <cofactor evidence="1">
        <name>FMN</name>
        <dbReference type="ChEBI" id="CHEBI:58210"/>
    </cofactor>
</comment>
<comment type="similarity">
    <text evidence="4">Belongs to the glutamate synthase family.</text>
</comment>
<dbReference type="SUPFAM" id="SSF69336">
    <property type="entry name" value="Alpha subunit of glutamate synthase, C-terminal domain"/>
    <property type="match status" value="1"/>
</dbReference>
<dbReference type="EC" id="1.4.1.13" evidence="19"/>
<proteinExistence type="inferred from homology"/>
<comment type="cofactor">
    <cofactor evidence="2">
        <name>[3Fe-4S] cluster</name>
        <dbReference type="ChEBI" id="CHEBI:21137"/>
    </cofactor>
</comment>
<evidence type="ECO:0000256" key="3">
    <source>
        <dbReference type="ARBA" id="ARBA00001974"/>
    </source>
</evidence>
<evidence type="ECO:0000256" key="11">
    <source>
        <dbReference type="ARBA" id="ARBA00023002"/>
    </source>
</evidence>
<evidence type="ECO:0000256" key="15">
    <source>
        <dbReference type="ARBA" id="ARBA00023291"/>
    </source>
</evidence>
<feature type="non-terminal residue" evidence="19">
    <location>
        <position position="1"/>
    </location>
</feature>
<dbReference type="InterPro" id="IPR002932">
    <property type="entry name" value="Glu_synthdom"/>
</dbReference>
<keyword evidence="15" id="KW-0003">3Fe-4S</keyword>